<dbReference type="PANTHER" id="PTHR32102">
    <property type="entry name" value="DUF1084 DOMAIN-CONTAINING PROTEIN-RELATED"/>
    <property type="match status" value="1"/>
</dbReference>
<protein>
    <submittedName>
        <fullName evidence="1">Uncharacterized protein</fullName>
    </submittedName>
</protein>
<dbReference type="EMBL" id="JADGKB010000116">
    <property type="protein sequence ID" value="KAJ3253212.1"/>
    <property type="molecule type" value="Genomic_DNA"/>
</dbReference>
<dbReference type="Proteomes" id="UP001210925">
    <property type="component" value="Unassembled WGS sequence"/>
</dbReference>
<comment type="caution">
    <text evidence="1">The sequence shown here is derived from an EMBL/GenBank/DDBJ whole genome shotgun (WGS) entry which is preliminary data.</text>
</comment>
<dbReference type="AlphaFoldDB" id="A0AAD5UBH2"/>
<keyword evidence="2" id="KW-1185">Reference proteome</keyword>
<dbReference type="GO" id="GO:0006935">
    <property type="term" value="P:chemotaxis"/>
    <property type="evidence" value="ECO:0007669"/>
    <property type="project" value="TreeGrafter"/>
</dbReference>
<name>A0AAD5UBH2_9FUNG</name>
<gene>
    <name evidence="1" type="ORF">HK103_000800</name>
</gene>
<organism evidence="1 2">
    <name type="scientific">Boothiomyces macroporosus</name>
    <dbReference type="NCBI Taxonomy" id="261099"/>
    <lineage>
        <taxon>Eukaryota</taxon>
        <taxon>Fungi</taxon>
        <taxon>Fungi incertae sedis</taxon>
        <taxon>Chytridiomycota</taxon>
        <taxon>Chytridiomycota incertae sedis</taxon>
        <taxon>Chytridiomycetes</taxon>
        <taxon>Rhizophydiales</taxon>
        <taxon>Terramycetaceae</taxon>
        <taxon>Boothiomyces</taxon>
    </lineage>
</organism>
<evidence type="ECO:0000313" key="2">
    <source>
        <dbReference type="Proteomes" id="UP001210925"/>
    </source>
</evidence>
<accession>A0AAD5UBH2</accession>
<proteinExistence type="predicted"/>
<evidence type="ECO:0000313" key="1">
    <source>
        <dbReference type="EMBL" id="KAJ3253212.1"/>
    </source>
</evidence>
<sequence>MVAPPTGDPGSTIVNTVIGGVKVNETFFPSRLGVALVVNGGNAQNALGSSCVITGLTTGQYMITSANGTPWTTPLNVTWQRPKCVFAEVNALVMVLNTREAFYGCQNLVYSFATIGQANFTVTGTTNCVYPYSDPRWSTDPCCNPVLSLTQCCAPKSITAYAPVLTGINVTAITGVCHNPGKISALMSDFAQAQARIALLADLDVETLWNTYSGSMNSCQNAVYQTQCSVDADCAYSLQCGSNSFCAATDRSLMYQCLFDKMADEMKTELLHVAGLPKTGIFSIDGINFYNYIGSLGLVYDCVGPSSWNYRRGYRQQGTDQNGNPLFAIAPANQTGCLMDKQCTYQPWTRQTQQQCLADNITGFCGQTDGNFAQPISRFAQCQINYQDVQQSGCAALNGSLTLSNNCIYPSRNTSASCLTGPTCQPGQMGYPWACYNSICYNSTATSYQNCSSLPNMYWDSGRSICTTTNLLSPSSCAASNLTYVPGVYFDYGYYDFPSNCPNSTCADFQQSTLYSDPANYLARATNQTYCNNIGTCNVPCARCQSMNGNDYGVCIDLSYTSLNNCSSVGGQWQGNGNSSVCLRTSLTQASCTNPGQTWADCNSQGQYGCSTYTYAGALNCVWNPMTKCINSAQCLASGTCNDFEYGNGQNNGVCVYKPETPGACSSSDFNTRNGNCISRSITSLANCNSANVTWTTRATTKAACDAYGGYCMEPNGRMAYLNSSSCAACGGNYYSFYQWQIPKWSPTAMKTTKWIPVQYASQNQYVQVVDDSLAQQYFQNAIGRMIARKYVNQLNIKFRTYGAIYQAVACDCSAGQYSCFNAPVSSPIDSCLADPSSNSTCSGIVIPQGLFNSSNPVSIVVNYVSGSAFVSSTLSGLVKRATSSSSVAVIKDALGNIVGQLVGNGQQYVFSQMPTGSVSICLSLDLSINQNNVTYPVPDFVNMTNNALGVPLNISVTNNGNQYCGSVPAFQSGTFYPILRMVSRADGSYNVSSTTTVPGLTTTVGMAYGNSPTMTGAATTTLPANASVNYGPAASTTAVPAGSLRASISLFLVLLMAVSLQ</sequence>
<reference evidence="1" key="1">
    <citation type="submission" date="2020-05" db="EMBL/GenBank/DDBJ databases">
        <title>Phylogenomic resolution of chytrid fungi.</title>
        <authorList>
            <person name="Stajich J.E."/>
            <person name="Amses K."/>
            <person name="Simmons R."/>
            <person name="Seto K."/>
            <person name="Myers J."/>
            <person name="Bonds A."/>
            <person name="Quandt C.A."/>
            <person name="Barry K."/>
            <person name="Liu P."/>
            <person name="Grigoriev I."/>
            <person name="Longcore J.E."/>
            <person name="James T.Y."/>
        </authorList>
    </citation>
    <scope>NUCLEOTIDE SEQUENCE</scope>
    <source>
        <strain evidence="1">PLAUS21</strain>
    </source>
</reference>
<dbReference type="PANTHER" id="PTHR32102:SF17">
    <property type="entry name" value="THH1_TOM1_TOM3 DOMAIN-CONTAINING PROTEIN"/>
    <property type="match status" value="1"/>
</dbReference>